<keyword evidence="7" id="KW-1185">Reference proteome</keyword>
<dbReference type="SUPFAM" id="SSF54427">
    <property type="entry name" value="NTF2-like"/>
    <property type="match status" value="1"/>
</dbReference>
<reference evidence="6 7" key="1">
    <citation type="journal article" date="2013" name="Nature">
        <title>Insights into bilaterian evolution from three spiralian genomes.</title>
        <authorList>
            <person name="Simakov O."/>
            <person name="Marletaz F."/>
            <person name="Cho S.J."/>
            <person name="Edsinger-Gonzales E."/>
            <person name="Havlak P."/>
            <person name="Hellsten U."/>
            <person name="Kuo D.H."/>
            <person name="Larsson T."/>
            <person name="Lv J."/>
            <person name="Arendt D."/>
            <person name="Savage R."/>
            <person name="Osoegawa K."/>
            <person name="de Jong P."/>
            <person name="Grimwood J."/>
            <person name="Chapman J.A."/>
            <person name="Shapiro H."/>
            <person name="Aerts A."/>
            <person name="Otillar R.P."/>
            <person name="Terry A.Y."/>
            <person name="Boore J.L."/>
            <person name="Grigoriev I.V."/>
            <person name="Lindberg D.R."/>
            <person name="Seaver E.C."/>
            <person name="Weisblat D.A."/>
            <person name="Putnam N.H."/>
            <person name="Rokhsar D.S."/>
        </authorList>
    </citation>
    <scope>NUCLEOTIDE SEQUENCE [LARGE SCALE GENOMIC DNA]</scope>
</reference>
<dbReference type="OMA" id="HFTRLYY"/>
<dbReference type="HOGENOM" id="CLU_122448_1_1_1"/>
<dbReference type="RefSeq" id="XP_009044893.1">
    <property type="nucleotide sequence ID" value="XM_009046645.1"/>
</dbReference>
<evidence type="ECO:0000256" key="3">
    <source>
        <dbReference type="ARBA" id="ARBA00023242"/>
    </source>
</evidence>
<dbReference type="InterPro" id="IPR018222">
    <property type="entry name" value="Nuclear_transport_factor_2_euk"/>
</dbReference>
<keyword evidence="4" id="KW-0963">Cytoplasm</keyword>
<keyword evidence="3 4" id="KW-0539">Nucleus</keyword>
<feature type="non-terminal residue" evidence="6">
    <location>
        <position position="1"/>
    </location>
</feature>
<evidence type="ECO:0000256" key="4">
    <source>
        <dbReference type="RuleBase" id="RU369002"/>
    </source>
</evidence>
<dbReference type="EMBL" id="KB199753">
    <property type="protein sequence ID" value="ESP04407.1"/>
    <property type="molecule type" value="Genomic_DNA"/>
</dbReference>
<dbReference type="CDD" id="cd00780">
    <property type="entry name" value="NTF2"/>
    <property type="match status" value="1"/>
</dbReference>
<name>V4BEZ6_LOTGI</name>
<dbReference type="FunFam" id="3.10.450.50:FF:000006">
    <property type="entry name" value="NTF2-related export protein 2 isoform 1"/>
    <property type="match status" value="1"/>
</dbReference>
<keyword evidence="1 4" id="KW-0813">Transport</keyword>
<dbReference type="GO" id="GO:0005634">
    <property type="term" value="C:nucleus"/>
    <property type="evidence" value="ECO:0007669"/>
    <property type="project" value="UniProtKB-SubCell"/>
</dbReference>
<organism evidence="6 7">
    <name type="scientific">Lottia gigantea</name>
    <name type="common">Giant owl limpet</name>
    <dbReference type="NCBI Taxonomy" id="225164"/>
    <lineage>
        <taxon>Eukaryota</taxon>
        <taxon>Metazoa</taxon>
        <taxon>Spiralia</taxon>
        <taxon>Lophotrochozoa</taxon>
        <taxon>Mollusca</taxon>
        <taxon>Gastropoda</taxon>
        <taxon>Patellogastropoda</taxon>
        <taxon>Lottioidea</taxon>
        <taxon>Lottiidae</taxon>
        <taxon>Lottia</taxon>
    </lineage>
</organism>
<dbReference type="Gene3D" id="3.10.450.50">
    <property type="match status" value="1"/>
</dbReference>
<dbReference type="AlphaFoldDB" id="V4BEZ6"/>
<comment type="function">
    <text evidence="4">Has a role in nuclear-cytoplasmic transport of proteins and mRNAs.</text>
</comment>
<dbReference type="GeneID" id="20233776"/>
<dbReference type="InterPro" id="IPR002075">
    <property type="entry name" value="NTF2_dom"/>
</dbReference>
<dbReference type="GO" id="GO:0005737">
    <property type="term" value="C:cytoplasm"/>
    <property type="evidence" value="ECO:0007669"/>
    <property type="project" value="UniProtKB-SubCell"/>
</dbReference>
<dbReference type="Pfam" id="PF02136">
    <property type="entry name" value="NTF2"/>
    <property type="match status" value="1"/>
</dbReference>
<feature type="domain" description="NTF2" evidence="5">
    <location>
        <begin position="12"/>
        <end position="128"/>
    </location>
</feature>
<dbReference type="PANTHER" id="PTHR12612">
    <property type="entry name" value="NUCLEAR TRANSPORT FACTOR 2"/>
    <property type="match status" value="1"/>
</dbReference>
<dbReference type="InterPro" id="IPR032710">
    <property type="entry name" value="NTF2-like_dom_sf"/>
</dbReference>
<evidence type="ECO:0000313" key="7">
    <source>
        <dbReference type="Proteomes" id="UP000030746"/>
    </source>
</evidence>
<evidence type="ECO:0000256" key="1">
    <source>
        <dbReference type="ARBA" id="ARBA00022448"/>
    </source>
</evidence>
<dbReference type="GO" id="GO:0015031">
    <property type="term" value="P:protein transport"/>
    <property type="evidence" value="ECO:0007669"/>
    <property type="project" value="UniProtKB-KW"/>
</dbReference>
<protein>
    <recommendedName>
        <fullName evidence="4">NTF2-related export protein</fullName>
    </recommendedName>
</protein>
<dbReference type="GO" id="GO:0051028">
    <property type="term" value="P:mRNA transport"/>
    <property type="evidence" value="ECO:0007669"/>
    <property type="project" value="UniProtKB-UniRule"/>
</dbReference>
<dbReference type="PROSITE" id="PS50177">
    <property type="entry name" value="NTF2_DOMAIN"/>
    <property type="match status" value="1"/>
</dbReference>
<accession>V4BEZ6</accession>
<sequence>DYRANVEQAAQAAEEFYQLYYEHFDKKRHMIKKLYQETATVVWNGHVVKGAGDIVHFFENLPSSQHTITSLDAVPLLDSLTPGHKTIMLTVFGTVKYNDEKNVKSFYQNFMLTSHDKVWKIISDTFRFLA</sequence>
<evidence type="ECO:0000259" key="5">
    <source>
        <dbReference type="PROSITE" id="PS50177"/>
    </source>
</evidence>
<dbReference type="KEGG" id="lgi:LOTGIDRAFT_136198"/>
<gene>
    <name evidence="6" type="ORF">LOTGIDRAFT_136198</name>
</gene>
<evidence type="ECO:0000256" key="2">
    <source>
        <dbReference type="ARBA" id="ARBA00022927"/>
    </source>
</evidence>
<dbReference type="CTD" id="20233776"/>
<dbReference type="GO" id="GO:0006913">
    <property type="term" value="P:nucleocytoplasmic transport"/>
    <property type="evidence" value="ECO:0007669"/>
    <property type="project" value="UniProtKB-UniRule"/>
</dbReference>
<evidence type="ECO:0000313" key="6">
    <source>
        <dbReference type="EMBL" id="ESP04407.1"/>
    </source>
</evidence>
<dbReference type="STRING" id="225164.V4BEZ6"/>
<keyword evidence="2 4" id="KW-0653">Protein transport</keyword>
<dbReference type="OrthoDB" id="25408at2759"/>
<dbReference type="InterPro" id="IPR045875">
    <property type="entry name" value="NTF2"/>
</dbReference>
<proteinExistence type="predicted"/>
<comment type="subcellular location">
    <subcellularLocation>
        <location evidence="4">Cytoplasm</location>
    </subcellularLocation>
    <subcellularLocation>
        <location evidence="4">Nucleus</location>
    </subcellularLocation>
</comment>
<dbReference type="Proteomes" id="UP000030746">
    <property type="component" value="Unassembled WGS sequence"/>
</dbReference>